<name>A0ABQ5QX40_9ACTN</name>
<protein>
    <submittedName>
        <fullName evidence="3">Uncharacterized protein</fullName>
    </submittedName>
</protein>
<accession>A0ABQ5QX40</accession>
<feature type="region of interest" description="Disordered" evidence="1">
    <location>
        <begin position="45"/>
        <end position="156"/>
    </location>
</feature>
<feature type="compositionally biased region" description="Low complexity" evidence="1">
    <location>
        <begin position="67"/>
        <end position="99"/>
    </location>
</feature>
<feature type="signal peptide" evidence="2">
    <location>
        <begin position="1"/>
        <end position="24"/>
    </location>
</feature>
<sequence length="231" mass="23192">MYAPKHPWFTAVAGLGLALGLATAMDTSAPALRLASDAVVMPSAAPLPQTPAKPATSTLSDAPPAPAVADPAQADSTGADSARADSAGADSAQADPALAESAGADSALADEESPTSGLTDEAEPGSVMGGANPDIAEAPMAGPVQPGRDREPEPVTVGGTLLVPTEIQPGTYQSTVPEDSDYCYWTRLRGTSGEADDIIAGDFVNPGERVTVTISEDDAAFFHTGCGTLTQ</sequence>
<dbReference type="RefSeq" id="WP_281898503.1">
    <property type="nucleotide sequence ID" value="NZ_BSDI01000020.1"/>
</dbReference>
<gene>
    <name evidence="3" type="ORF">Pa4123_43680</name>
</gene>
<dbReference type="EMBL" id="BSDI01000020">
    <property type="protein sequence ID" value="GLH99093.1"/>
    <property type="molecule type" value="Genomic_DNA"/>
</dbReference>
<dbReference type="Proteomes" id="UP001144280">
    <property type="component" value="Unassembled WGS sequence"/>
</dbReference>
<reference evidence="3" key="1">
    <citation type="submission" date="2022-12" db="EMBL/GenBank/DDBJ databases">
        <title>New Phytohabitans aurantiacus sp. RD004123 nov., an actinomycete isolated from soil.</title>
        <authorList>
            <person name="Triningsih D.W."/>
            <person name="Harunari E."/>
            <person name="Igarashi Y."/>
        </authorList>
    </citation>
    <scope>NUCLEOTIDE SEQUENCE</scope>
    <source>
        <strain evidence="3">RD004123</strain>
    </source>
</reference>
<organism evidence="3 4">
    <name type="scientific">Phytohabitans aurantiacus</name>
    <dbReference type="NCBI Taxonomy" id="3016789"/>
    <lineage>
        <taxon>Bacteria</taxon>
        <taxon>Bacillati</taxon>
        <taxon>Actinomycetota</taxon>
        <taxon>Actinomycetes</taxon>
        <taxon>Micromonosporales</taxon>
        <taxon>Micromonosporaceae</taxon>
    </lineage>
</organism>
<evidence type="ECO:0000313" key="3">
    <source>
        <dbReference type="EMBL" id="GLH99093.1"/>
    </source>
</evidence>
<keyword evidence="2" id="KW-0732">Signal</keyword>
<proteinExistence type="predicted"/>
<evidence type="ECO:0000313" key="4">
    <source>
        <dbReference type="Proteomes" id="UP001144280"/>
    </source>
</evidence>
<comment type="caution">
    <text evidence="3">The sequence shown here is derived from an EMBL/GenBank/DDBJ whole genome shotgun (WGS) entry which is preliminary data.</text>
</comment>
<evidence type="ECO:0000256" key="1">
    <source>
        <dbReference type="SAM" id="MobiDB-lite"/>
    </source>
</evidence>
<evidence type="ECO:0000256" key="2">
    <source>
        <dbReference type="SAM" id="SignalP"/>
    </source>
</evidence>
<keyword evidence="4" id="KW-1185">Reference proteome</keyword>
<feature type="chain" id="PRO_5046730567" evidence="2">
    <location>
        <begin position="25"/>
        <end position="231"/>
    </location>
</feature>